<evidence type="ECO:0000313" key="2">
    <source>
        <dbReference type="EMBL" id="KAF0306679.1"/>
    </source>
</evidence>
<feature type="compositionally biased region" description="Basic and acidic residues" evidence="1">
    <location>
        <begin position="41"/>
        <end position="55"/>
    </location>
</feature>
<dbReference type="AlphaFoldDB" id="A0A6A4WN34"/>
<dbReference type="EMBL" id="VIIS01000643">
    <property type="protein sequence ID" value="KAF0306679.1"/>
    <property type="molecule type" value="Genomic_DNA"/>
</dbReference>
<gene>
    <name evidence="2" type="ORF">FJT64_021886</name>
</gene>
<dbReference type="Proteomes" id="UP000440578">
    <property type="component" value="Unassembled WGS sequence"/>
</dbReference>
<keyword evidence="3" id="KW-1185">Reference proteome</keyword>
<name>A0A6A4WN34_AMPAM</name>
<sequence>MSAISRVHRQLHVSGSGSTLTLDAASPRWLDFRSSAMPSVVKKEVKTSTKRDPQHPEIEIITTETIETLDDGSSTTTIKTVKKGPGLDTFHKETRQALEDSKPVKST</sequence>
<proteinExistence type="predicted"/>
<evidence type="ECO:0000256" key="1">
    <source>
        <dbReference type="SAM" id="MobiDB-lite"/>
    </source>
</evidence>
<reference evidence="2 3" key="1">
    <citation type="submission" date="2019-07" db="EMBL/GenBank/DDBJ databases">
        <title>Draft genome assembly of a fouling barnacle, Amphibalanus amphitrite (Darwin, 1854): The first reference genome for Thecostraca.</title>
        <authorList>
            <person name="Kim W."/>
        </authorList>
    </citation>
    <scope>NUCLEOTIDE SEQUENCE [LARGE SCALE GENOMIC DNA]</scope>
    <source>
        <strain evidence="2">SNU_AA5</strain>
        <tissue evidence="2">Soma without cirri and trophi</tissue>
    </source>
</reference>
<feature type="region of interest" description="Disordered" evidence="1">
    <location>
        <begin position="1"/>
        <end position="21"/>
    </location>
</feature>
<evidence type="ECO:0000313" key="3">
    <source>
        <dbReference type="Proteomes" id="UP000440578"/>
    </source>
</evidence>
<organism evidence="2 3">
    <name type="scientific">Amphibalanus amphitrite</name>
    <name type="common">Striped barnacle</name>
    <name type="synonym">Balanus amphitrite</name>
    <dbReference type="NCBI Taxonomy" id="1232801"/>
    <lineage>
        <taxon>Eukaryota</taxon>
        <taxon>Metazoa</taxon>
        <taxon>Ecdysozoa</taxon>
        <taxon>Arthropoda</taxon>
        <taxon>Crustacea</taxon>
        <taxon>Multicrustacea</taxon>
        <taxon>Cirripedia</taxon>
        <taxon>Thoracica</taxon>
        <taxon>Thoracicalcarea</taxon>
        <taxon>Balanomorpha</taxon>
        <taxon>Balanoidea</taxon>
        <taxon>Balanidae</taxon>
        <taxon>Amphibalaninae</taxon>
        <taxon>Amphibalanus</taxon>
    </lineage>
</organism>
<accession>A0A6A4WN34</accession>
<feature type="compositionally biased region" description="Basic and acidic residues" evidence="1">
    <location>
        <begin position="89"/>
        <end position="107"/>
    </location>
</feature>
<feature type="region of interest" description="Disordered" evidence="1">
    <location>
        <begin position="75"/>
        <end position="107"/>
    </location>
</feature>
<feature type="compositionally biased region" description="Basic residues" evidence="1">
    <location>
        <begin position="1"/>
        <end position="11"/>
    </location>
</feature>
<protein>
    <submittedName>
        <fullName evidence="2">Uncharacterized protein</fullName>
    </submittedName>
</protein>
<feature type="region of interest" description="Disordered" evidence="1">
    <location>
        <begin position="36"/>
        <end position="55"/>
    </location>
</feature>
<dbReference type="OrthoDB" id="337038at2759"/>
<comment type="caution">
    <text evidence="2">The sequence shown here is derived from an EMBL/GenBank/DDBJ whole genome shotgun (WGS) entry which is preliminary data.</text>
</comment>